<dbReference type="PANTHER" id="PTHR45947:SF15">
    <property type="entry name" value="TEICHURONIC ACID BIOSYNTHESIS GLYCOSYLTRANSFERASE TUAC-RELATED"/>
    <property type="match status" value="1"/>
</dbReference>
<gene>
    <name evidence="3" type="ORF">G3M70_03385</name>
</gene>
<dbReference type="KEGG" id="nli:G3M70_03385"/>
<feature type="domain" description="Glycosyl transferase family 1" evidence="1">
    <location>
        <begin position="211"/>
        <end position="370"/>
    </location>
</feature>
<dbReference type="InterPro" id="IPR001296">
    <property type="entry name" value="Glyco_trans_1"/>
</dbReference>
<organism evidence="3 4">
    <name type="scientific">Candidatus Nitronauta litoralis</name>
    <dbReference type="NCBI Taxonomy" id="2705533"/>
    <lineage>
        <taxon>Bacteria</taxon>
        <taxon>Pseudomonadati</taxon>
        <taxon>Nitrospinota/Tectimicrobiota group</taxon>
        <taxon>Nitrospinota</taxon>
        <taxon>Nitrospinia</taxon>
        <taxon>Nitrospinales</taxon>
        <taxon>Nitrospinaceae</taxon>
        <taxon>Candidatus Nitronauta</taxon>
    </lineage>
</organism>
<sequence length="406" mass="45376">MRNILLFTSTFPKSADDPLTPRFVYHLGRELTQHHNVHVLAPHTEGAALEENLDGMQVIRFRYAFPDSSQRLAYGTGMTNNLREHPTAWLQVPSFFYYQRRALLGIVERFNIDVVNSHWMVPQGLVAAWSLNSPDVKHVLTVHSAGLFLLRRIPLGKRFARHILKHTDALYIVSENNHRMLEDLVRRPVKATIAPMGIHTEYYRQGGDPAELKQKLNLPQEGPIILFVGKLSRIKGVRFLLQAWPEVLKQFPAATLVIVGSGPEEAALKEAAGKLEEASRIRFVGQKNQEAVRDYLKVCDAVVIPSIQDTNGQVEGFPVVMLEALASGNPVVGTRLGGIPECIVDGENGYTVEPENPNAIAEGILKILQRGPQTFSEGAMASVKRFDWQTISEDYSKTFNDLFLGP</sequence>
<dbReference type="InterPro" id="IPR028098">
    <property type="entry name" value="Glyco_trans_4-like_N"/>
</dbReference>
<evidence type="ECO:0000313" key="4">
    <source>
        <dbReference type="Proteomes" id="UP000594688"/>
    </source>
</evidence>
<dbReference type="AlphaFoldDB" id="A0A7T0BUA9"/>
<dbReference type="Pfam" id="PF13439">
    <property type="entry name" value="Glyco_transf_4"/>
    <property type="match status" value="1"/>
</dbReference>
<reference evidence="3 4" key="1">
    <citation type="submission" date="2020-02" db="EMBL/GenBank/DDBJ databases">
        <title>Genomic and physiological characterization of two novel Nitrospinaceae genera.</title>
        <authorList>
            <person name="Mueller A.J."/>
            <person name="Jung M.-Y."/>
            <person name="Strachan C.R."/>
            <person name="Herbold C.W."/>
            <person name="Kirkegaard R.H."/>
            <person name="Daims H."/>
        </authorList>
    </citation>
    <scope>NUCLEOTIDE SEQUENCE [LARGE SCALE GENOMIC DNA]</scope>
    <source>
        <strain evidence="3">EB</strain>
    </source>
</reference>
<name>A0A7T0BUA9_9BACT</name>
<dbReference type="Proteomes" id="UP000594688">
    <property type="component" value="Chromosome"/>
</dbReference>
<accession>A0A7T0BUA9</accession>
<dbReference type="PANTHER" id="PTHR45947">
    <property type="entry name" value="SULFOQUINOVOSYL TRANSFERASE SQD2"/>
    <property type="match status" value="1"/>
</dbReference>
<evidence type="ECO:0000259" key="2">
    <source>
        <dbReference type="Pfam" id="PF13439"/>
    </source>
</evidence>
<protein>
    <submittedName>
        <fullName evidence="3">Glycosyltransferase family 4 protein</fullName>
    </submittedName>
</protein>
<proteinExistence type="predicted"/>
<dbReference type="EMBL" id="CP048685">
    <property type="protein sequence ID" value="QPJ60981.1"/>
    <property type="molecule type" value="Genomic_DNA"/>
</dbReference>
<dbReference type="GO" id="GO:0016757">
    <property type="term" value="F:glycosyltransferase activity"/>
    <property type="evidence" value="ECO:0007669"/>
    <property type="project" value="InterPro"/>
</dbReference>
<dbReference type="Gene3D" id="3.40.50.2000">
    <property type="entry name" value="Glycogen Phosphorylase B"/>
    <property type="match status" value="2"/>
</dbReference>
<dbReference type="Pfam" id="PF00534">
    <property type="entry name" value="Glycos_transf_1"/>
    <property type="match status" value="1"/>
</dbReference>
<dbReference type="SUPFAM" id="SSF53756">
    <property type="entry name" value="UDP-Glycosyltransferase/glycogen phosphorylase"/>
    <property type="match status" value="1"/>
</dbReference>
<keyword evidence="3" id="KW-0808">Transferase</keyword>
<dbReference type="InterPro" id="IPR050194">
    <property type="entry name" value="Glycosyltransferase_grp1"/>
</dbReference>
<feature type="domain" description="Glycosyltransferase subfamily 4-like N-terminal" evidence="2">
    <location>
        <begin position="22"/>
        <end position="201"/>
    </location>
</feature>
<evidence type="ECO:0000259" key="1">
    <source>
        <dbReference type="Pfam" id="PF00534"/>
    </source>
</evidence>
<evidence type="ECO:0000313" key="3">
    <source>
        <dbReference type="EMBL" id="QPJ60981.1"/>
    </source>
</evidence>